<dbReference type="Pfam" id="PF13516">
    <property type="entry name" value="LRR_6"/>
    <property type="match status" value="2"/>
</dbReference>
<organism evidence="2 3">
    <name type="scientific">Skeletonema marinoi</name>
    <dbReference type="NCBI Taxonomy" id="267567"/>
    <lineage>
        <taxon>Eukaryota</taxon>
        <taxon>Sar</taxon>
        <taxon>Stramenopiles</taxon>
        <taxon>Ochrophyta</taxon>
        <taxon>Bacillariophyta</taxon>
        <taxon>Coscinodiscophyceae</taxon>
        <taxon>Thalassiosirophycidae</taxon>
        <taxon>Thalassiosirales</taxon>
        <taxon>Skeletonemataceae</taxon>
        <taxon>Skeletonema</taxon>
        <taxon>Skeletonema marinoi-dohrnii complex</taxon>
    </lineage>
</organism>
<dbReference type="InterPro" id="IPR001611">
    <property type="entry name" value="Leu-rich_rpt"/>
</dbReference>
<feature type="coiled-coil region" evidence="1">
    <location>
        <begin position="71"/>
        <end position="105"/>
    </location>
</feature>
<dbReference type="EMBL" id="JATAAI010000019">
    <property type="protein sequence ID" value="KAK1739031.1"/>
    <property type="molecule type" value="Genomic_DNA"/>
</dbReference>
<proteinExistence type="predicted"/>
<gene>
    <name evidence="2" type="ORF">QTG54_010347</name>
</gene>
<dbReference type="SUPFAM" id="SSF52047">
    <property type="entry name" value="RNI-like"/>
    <property type="match status" value="1"/>
</dbReference>
<dbReference type="PANTHER" id="PTHR24114">
    <property type="entry name" value="LEUCINE RICH REPEAT FAMILY PROTEIN"/>
    <property type="match status" value="1"/>
</dbReference>
<dbReference type="Proteomes" id="UP001224775">
    <property type="component" value="Unassembled WGS sequence"/>
</dbReference>
<reference evidence="2" key="1">
    <citation type="submission" date="2023-06" db="EMBL/GenBank/DDBJ databases">
        <title>Survivors Of The Sea: Transcriptome response of Skeletonema marinoi to long-term dormancy.</title>
        <authorList>
            <person name="Pinder M.I.M."/>
            <person name="Kourtchenko O."/>
            <person name="Robertson E.K."/>
            <person name="Larsson T."/>
            <person name="Maumus F."/>
            <person name="Osuna-Cruz C.M."/>
            <person name="Vancaester E."/>
            <person name="Stenow R."/>
            <person name="Vandepoele K."/>
            <person name="Ploug H."/>
            <person name="Bruchert V."/>
            <person name="Godhe A."/>
            <person name="Topel M."/>
        </authorList>
    </citation>
    <scope>NUCLEOTIDE SEQUENCE</scope>
    <source>
        <strain evidence="2">R05AC</strain>
    </source>
</reference>
<keyword evidence="1" id="KW-0175">Coiled coil</keyword>
<sequence>MKKRKANDGRATVLDGAHDDVHTVNTNDGGFLSSWFGYFSGRRDGASSSGPSRDENNKSQLDRMEVIMMRVEEKLATVSSLESRCEQLERKCSSLENMLESTSQSTKEHIAKTLKYHEMLIRNQNWEYSAPVYTTDELADADYDEDEAEYIYETSQMLKRSTEALRGGNFPDHIHTRVKGISLYIVDTYSSFGEDTNKELSPHWREFAAALKDFKPALEVLPDDCETFVTFGNIQLPEDMSRLINEAFFNMPFKKFCFEDSYHFHGGMSTIAKMMDNNTCLQKLEFDSIQDLDRNDIATLCSAIHRHTSLVDVSIADCFSNNLGNEMLRSLLRTDKLKLEKLSMPGNALLGIRTGINVCTQLADFLSANPRLKELDLQNNGLDDRDAVLIANALRSNTTLTHLNIDENCVGEAGAEALRRALCDETSLNSVADSNHSCSIDAGNELSMGYHSHDENMNDGEINRAEKIYRLLSSRNETSSNVQHFGNIDVKLLPNVLEAVQKYSISLNYRGSHTVEASSIVYEVMRKWDKARIFR</sequence>
<evidence type="ECO:0000256" key="1">
    <source>
        <dbReference type="SAM" id="Coils"/>
    </source>
</evidence>
<keyword evidence="3" id="KW-1185">Reference proteome</keyword>
<accession>A0AAD9D9B5</accession>
<dbReference type="PANTHER" id="PTHR24114:SF2">
    <property type="entry name" value="F-BOX DOMAIN-CONTAINING PROTEIN-RELATED"/>
    <property type="match status" value="1"/>
</dbReference>
<evidence type="ECO:0000313" key="2">
    <source>
        <dbReference type="EMBL" id="KAK1739031.1"/>
    </source>
</evidence>
<evidence type="ECO:0000313" key="3">
    <source>
        <dbReference type="Proteomes" id="UP001224775"/>
    </source>
</evidence>
<dbReference type="InterPro" id="IPR032675">
    <property type="entry name" value="LRR_dom_sf"/>
</dbReference>
<dbReference type="InterPro" id="IPR052394">
    <property type="entry name" value="LRR-containing"/>
</dbReference>
<protein>
    <submittedName>
        <fullName evidence="2">Leucine-rich repeat protein</fullName>
    </submittedName>
</protein>
<name>A0AAD9D9B5_9STRA</name>
<dbReference type="AlphaFoldDB" id="A0AAD9D9B5"/>
<dbReference type="SMART" id="SM00368">
    <property type="entry name" value="LRR_RI"/>
    <property type="match status" value="3"/>
</dbReference>
<comment type="caution">
    <text evidence="2">The sequence shown here is derived from an EMBL/GenBank/DDBJ whole genome shotgun (WGS) entry which is preliminary data.</text>
</comment>
<dbReference type="Gene3D" id="3.80.10.10">
    <property type="entry name" value="Ribonuclease Inhibitor"/>
    <property type="match status" value="1"/>
</dbReference>